<dbReference type="Gene3D" id="3.90.550.10">
    <property type="entry name" value="Spore Coat Polysaccharide Biosynthesis Protein SpsA, Chain A"/>
    <property type="match status" value="1"/>
</dbReference>
<feature type="domain" description="Glycosyltransferase 2-like" evidence="1">
    <location>
        <begin position="61"/>
        <end position="206"/>
    </location>
</feature>
<sequence length="360" mass="39691">MFDELRSTVRGFAPYEQGYALACKRLGKSPLSEQPFSTTTPIEVVHPNSKSIAESSARVICVVTTVLNGEKFLGATLASVLSQSGDFFIDYFIKDAGSTDGTASILQDCCRKIASGRPSLNCLGIRIRVESMPDSGLYDALHYSFKQDFWRNDPSDILTYINADDVFHVGAFEIACQVFLASPAKWICGQKHIINANGDLVVTPQFPLSYSREDIEAGLHDGRSLYFIQQEGSFWLREIYSLVGGIDLSLKLAGDFDLWQRFAAQTELLALDRPLGSFRSHGGQLSSEIDKYYAEVDGIQRQRCCQPPSAAAGVGGEMQYFLGTKAPKGAREQRLGPVCFLSADGKVSEIAYIKRGWVTW</sequence>
<dbReference type="AlphaFoldDB" id="A0A6A7RSF4"/>
<accession>A0A6A7RSF4</accession>
<dbReference type="EMBL" id="PDHS01000097">
    <property type="protein sequence ID" value="MQM29852.1"/>
    <property type="molecule type" value="Genomic_DNA"/>
</dbReference>
<dbReference type="Pfam" id="PF00535">
    <property type="entry name" value="Glycos_transf_2"/>
    <property type="match status" value="1"/>
</dbReference>
<evidence type="ECO:0000313" key="2">
    <source>
        <dbReference type="EMBL" id="MQM29852.1"/>
    </source>
</evidence>
<dbReference type="SUPFAM" id="SSF53448">
    <property type="entry name" value="Nucleotide-diphospho-sugar transferases"/>
    <property type="match status" value="1"/>
</dbReference>
<evidence type="ECO:0000313" key="3">
    <source>
        <dbReference type="Proteomes" id="UP000342300"/>
    </source>
</evidence>
<comment type="caution">
    <text evidence="2">The sequence shown here is derived from an EMBL/GenBank/DDBJ whole genome shotgun (WGS) entry which is preliminary data.</text>
</comment>
<reference evidence="2 3" key="1">
    <citation type="submission" date="2017-09" db="EMBL/GenBank/DDBJ databases">
        <title>Metagenomic Analysis Reveals Denitrifying Candidatus Accumulibacter and Flanking Population as a Source of N2O.</title>
        <authorList>
            <person name="Gao H."/>
            <person name="Mao Y."/>
            <person name="Zhao X."/>
            <person name="Liu W.-T."/>
            <person name="Zhang T."/>
            <person name="Wells G."/>
        </authorList>
    </citation>
    <scope>NUCLEOTIDE SEQUENCE [LARGE SCALE GENOMIC DNA]</scope>
    <source>
        <strain evidence="2">CANDO_2_IC</strain>
    </source>
</reference>
<dbReference type="InterPro" id="IPR029044">
    <property type="entry name" value="Nucleotide-diphossugar_trans"/>
</dbReference>
<organism evidence="2 3">
    <name type="scientific">Candidatus Accumulibacter phosphatis</name>
    <dbReference type="NCBI Taxonomy" id="327160"/>
    <lineage>
        <taxon>Bacteria</taxon>
        <taxon>Pseudomonadati</taxon>
        <taxon>Pseudomonadota</taxon>
        <taxon>Betaproteobacteria</taxon>
        <taxon>Candidatus Accumulibacter</taxon>
    </lineage>
</organism>
<proteinExistence type="predicted"/>
<gene>
    <name evidence="2" type="ORF">CRU78_04575</name>
</gene>
<protein>
    <recommendedName>
        <fullName evidence="1">Glycosyltransferase 2-like domain-containing protein</fullName>
    </recommendedName>
</protein>
<evidence type="ECO:0000259" key="1">
    <source>
        <dbReference type="Pfam" id="PF00535"/>
    </source>
</evidence>
<name>A0A6A7RSF4_9PROT</name>
<dbReference type="Proteomes" id="UP000342300">
    <property type="component" value="Unassembled WGS sequence"/>
</dbReference>
<dbReference type="InterPro" id="IPR001173">
    <property type="entry name" value="Glyco_trans_2-like"/>
</dbReference>